<keyword evidence="2" id="KW-1185">Reference proteome</keyword>
<dbReference type="PANTHER" id="PTHR11439">
    <property type="entry name" value="GAG-POL-RELATED RETROTRANSPOSON"/>
    <property type="match status" value="1"/>
</dbReference>
<proteinExistence type="predicted"/>
<evidence type="ECO:0000313" key="1">
    <source>
        <dbReference type="EMBL" id="KAA3486175.1"/>
    </source>
</evidence>
<protein>
    <recommendedName>
        <fullName evidence="3">Copia protein</fullName>
    </recommendedName>
</protein>
<name>A0A5B6WZG7_9ROSI</name>
<gene>
    <name evidence="1" type="ORF">EPI10_030121</name>
</gene>
<dbReference type="OrthoDB" id="1192411at2759"/>
<evidence type="ECO:0008006" key="3">
    <source>
        <dbReference type="Google" id="ProtNLM"/>
    </source>
</evidence>
<dbReference type="PANTHER" id="PTHR11439:SF483">
    <property type="entry name" value="PEPTIDE SYNTHASE GLIP-LIKE, PUTATIVE (AFU_ORTHOLOGUE AFUA_3G12920)-RELATED"/>
    <property type="match status" value="1"/>
</dbReference>
<dbReference type="Proteomes" id="UP000325315">
    <property type="component" value="Unassembled WGS sequence"/>
</dbReference>
<dbReference type="CDD" id="cd09272">
    <property type="entry name" value="RNase_HI_RT_Ty1"/>
    <property type="match status" value="1"/>
</dbReference>
<dbReference type="EMBL" id="SMMG02000001">
    <property type="protein sequence ID" value="KAA3486175.1"/>
    <property type="molecule type" value="Genomic_DNA"/>
</dbReference>
<accession>A0A5B6WZG7</accession>
<reference evidence="2" key="1">
    <citation type="journal article" date="2019" name="Plant Biotechnol. J.">
        <title>Genome sequencing of the Australian wild diploid species Gossypium australe highlights disease resistance and delayed gland morphogenesis.</title>
        <authorList>
            <person name="Cai Y."/>
            <person name="Cai X."/>
            <person name="Wang Q."/>
            <person name="Wang P."/>
            <person name="Zhang Y."/>
            <person name="Cai C."/>
            <person name="Xu Y."/>
            <person name="Wang K."/>
            <person name="Zhou Z."/>
            <person name="Wang C."/>
            <person name="Geng S."/>
            <person name="Li B."/>
            <person name="Dong Q."/>
            <person name="Hou Y."/>
            <person name="Wang H."/>
            <person name="Ai P."/>
            <person name="Liu Z."/>
            <person name="Yi F."/>
            <person name="Sun M."/>
            <person name="An G."/>
            <person name="Cheng J."/>
            <person name="Zhang Y."/>
            <person name="Shi Q."/>
            <person name="Xie Y."/>
            <person name="Shi X."/>
            <person name="Chang Y."/>
            <person name="Huang F."/>
            <person name="Chen Y."/>
            <person name="Hong S."/>
            <person name="Mi L."/>
            <person name="Sun Q."/>
            <person name="Zhang L."/>
            <person name="Zhou B."/>
            <person name="Peng R."/>
            <person name="Zhang X."/>
            <person name="Liu F."/>
        </authorList>
    </citation>
    <scope>NUCLEOTIDE SEQUENCE [LARGE SCALE GENOMIC DNA]</scope>
    <source>
        <strain evidence="2">cv. PA1801</strain>
    </source>
</reference>
<dbReference type="AlphaFoldDB" id="A0A5B6WZG7"/>
<evidence type="ECO:0000313" key="2">
    <source>
        <dbReference type="Proteomes" id="UP000325315"/>
    </source>
</evidence>
<sequence length="163" mass="18866">MAVHFLIVICIVALLELYSMYVNKLSQYMNSPKDIHWQVVKRVLRYPNGTLDNGLYFTKGCFELVWYSDANWALLLTEVGVHLQHTLVLWYDNTSKVSTVADLTHHDKVKHVEINHHFVRKKVHDGILHVSFVPSTSKIAEVLTKLSLQRSFLPFKMPYVSSL</sequence>
<organism evidence="1 2">
    <name type="scientific">Gossypium australe</name>
    <dbReference type="NCBI Taxonomy" id="47621"/>
    <lineage>
        <taxon>Eukaryota</taxon>
        <taxon>Viridiplantae</taxon>
        <taxon>Streptophyta</taxon>
        <taxon>Embryophyta</taxon>
        <taxon>Tracheophyta</taxon>
        <taxon>Spermatophyta</taxon>
        <taxon>Magnoliopsida</taxon>
        <taxon>eudicotyledons</taxon>
        <taxon>Gunneridae</taxon>
        <taxon>Pentapetalae</taxon>
        <taxon>rosids</taxon>
        <taxon>malvids</taxon>
        <taxon>Malvales</taxon>
        <taxon>Malvaceae</taxon>
        <taxon>Malvoideae</taxon>
        <taxon>Gossypium</taxon>
    </lineage>
</organism>
<comment type="caution">
    <text evidence="1">The sequence shown here is derived from an EMBL/GenBank/DDBJ whole genome shotgun (WGS) entry which is preliminary data.</text>
</comment>